<reference evidence="3 4" key="1">
    <citation type="journal article" date="2020" name="ISME J.">
        <title>Uncovering the hidden diversity of litter-decomposition mechanisms in mushroom-forming fungi.</title>
        <authorList>
            <person name="Floudas D."/>
            <person name="Bentzer J."/>
            <person name="Ahren D."/>
            <person name="Johansson T."/>
            <person name="Persson P."/>
            <person name="Tunlid A."/>
        </authorList>
    </citation>
    <scope>NUCLEOTIDE SEQUENCE [LARGE SCALE GENOMIC DNA]</scope>
    <source>
        <strain evidence="3 4">CBS 291.85</strain>
    </source>
</reference>
<feature type="compositionally biased region" description="Acidic residues" evidence="1">
    <location>
        <begin position="46"/>
        <end position="56"/>
    </location>
</feature>
<dbReference type="EMBL" id="JAACJM010000017">
    <property type="protein sequence ID" value="KAF5368016.1"/>
    <property type="molecule type" value="Genomic_DNA"/>
</dbReference>
<feature type="compositionally biased region" description="Polar residues" evidence="1">
    <location>
        <begin position="20"/>
        <end position="29"/>
    </location>
</feature>
<dbReference type="SMART" id="SM00256">
    <property type="entry name" value="FBOX"/>
    <property type="match status" value="1"/>
</dbReference>
<protein>
    <recommendedName>
        <fullName evidence="2">F-box domain-containing protein</fullName>
    </recommendedName>
</protein>
<feature type="compositionally biased region" description="Basic residues" evidence="1">
    <location>
        <begin position="1"/>
        <end position="11"/>
    </location>
</feature>
<evidence type="ECO:0000259" key="2">
    <source>
        <dbReference type="PROSITE" id="PS50181"/>
    </source>
</evidence>
<dbReference type="SUPFAM" id="SSF81383">
    <property type="entry name" value="F-box domain"/>
    <property type="match status" value="1"/>
</dbReference>
<dbReference type="InterPro" id="IPR001810">
    <property type="entry name" value="F-box_dom"/>
</dbReference>
<feature type="region of interest" description="Disordered" evidence="1">
    <location>
        <begin position="1"/>
        <end position="59"/>
    </location>
</feature>
<gene>
    <name evidence="3" type="ORF">D9758_004378</name>
</gene>
<evidence type="ECO:0000313" key="4">
    <source>
        <dbReference type="Proteomes" id="UP000559256"/>
    </source>
</evidence>
<evidence type="ECO:0000313" key="3">
    <source>
        <dbReference type="EMBL" id="KAF5368016.1"/>
    </source>
</evidence>
<organism evidence="3 4">
    <name type="scientific">Tetrapyrgos nigripes</name>
    <dbReference type="NCBI Taxonomy" id="182062"/>
    <lineage>
        <taxon>Eukaryota</taxon>
        <taxon>Fungi</taxon>
        <taxon>Dikarya</taxon>
        <taxon>Basidiomycota</taxon>
        <taxon>Agaricomycotina</taxon>
        <taxon>Agaricomycetes</taxon>
        <taxon>Agaricomycetidae</taxon>
        <taxon>Agaricales</taxon>
        <taxon>Marasmiineae</taxon>
        <taxon>Marasmiaceae</taxon>
        <taxon>Tetrapyrgos</taxon>
    </lineage>
</organism>
<comment type="caution">
    <text evidence="3">The sequence shown here is derived from an EMBL/GenBank/DDBJ whole genome shotgun (WGS) entry which is preliminary data.</text>
</comment>
<dbReference type="Pfam" id="PF00646">
    <property type="entry name" value="F-box"/>
    <property type="match status" value="1"/>
</dbReference>
<dbReference type="Proteomes" id="UP000559256">
    <property type="component" value="Unassembled WGS sequence"/>
</dbReference>
<proteinExistence type="predicted"/>
<feature type="domain" description="F-box" evidence="2">
    <location>
        <begin position="68"/>
        <end position="117"/>
    </location>
</feature>
<dbReference type="InterPro" id="IPR036047">
    <property type="entry name" value="F-box-like_dom_sf"/>
</dbReference>
<evidence type="ECO:0000256" key="1">
    <source>
        <dbReference type="SAM" id="MobiDB-lite"/>
    </source>
</evidence>
<sequence length="698" mass="80732">MSSSTTRRRSSRLAELAVQATANTSASSDTVDDQPKRKRARISLDYDSEDEDEDEEKVPKLRGNRGKLEKLTEIPLDILFEIFGYLTPYDVLRLARTTKGLRTLLMSKSSSSVWQAARSNVPALPSPLAGMSEPEYANLTFDARCHSCNSLRCENIIWRFSTRLCNRCLPLLFTPTENLTAPDFMPMLWQYKKMHGYLLLDCVPHISITPGKEPFRTASKNLSLERAYLQPLVDRLLNEYRNTKDDSSALAAWIKLKDTKAYEQWHSARLANRSEELEKTRVRRREAWVSYNLDFSLPHSPSSSYSILQRLSKQGWEKEVKFVKEHRSWDFNKHALVYQTKDLTDRIWKNIEEPMTQFMEQIRIIRIRKECRPRYTILRKVYPEYVDLQPPDLLVPIIGDVLPLNLVKEIAEQPCSEEDPLDEDIFQPLLDLLPEISRAWASEVEEELVKIAKATKPDFQPSSLKLATTVFQCNSLYCKERMSYDMILKHSCATSARFTAQGERRPEQFSGQIEDADFFGAMPWNEGGDRVNFDLVGSAKAKVIVEKLGLDPAITTGENLDRGDYAFECTRCKRKRDGRECRYLMRWQKALNHSCKTQFLVKNPREGPEHEAFLRAETEAVFDGDRRHSWGWGARPVQKALACKHEGCSQRFSYDGFKQHLFDVHQKRKVESSDWTWSACATFSEVYKDLWVPVRKTA</sequence>
<accession>A0A8H5LSP7</accession>
<dbReference type="PROSITE" id="PS50181">
    <property type="entry name" value="FBOX"/>
    <property type="match status" value="1"/>
</dbReference>
<dbReference type="AlphaFoldDB" id="A0A8H5LSP7"/>
<name>A0A8H5LSP7_9AGAR</name>
<dbReference type="OrthoDB" id="2322499at2759"/>
<keyword evidence="4" id="KW-1185">Reference proteome</keyword>